<sequence length="81" mass="9599">MSDEQMNNQLTKIGGLQHEKKYEDELFNTALLIDIFTQVTQIKGKDVTPLNANEILPEIRRQNQREYDFQKEIYDQIVELN</sequence>
<comment type="caution">
    <text evidence="1">The sequence shown here is derived from an EMBL/GenBank/DDBJ whole genome shotgun (WGS) entry which is preliminary data.</text>
</comment>
<evidence type="ECO:0000313" key="2">
    <source>
        <dbReference type="Proteomes" id="UP000230093"/>
    </source>
</evidence>
<protein>
    <submittedName>
        <fullName evidence="1">Uncharacterized protein</fullName>
    </submittedName>
</protein>
<dbReference type="Proteomes" id="UP000230093">
    <property type="component" value="Unassembled WGS sequence"/>
</dbReference>
<proteinExistence type="predicted"/>
<dbReference type="EMBL" id="PEZT01000001">
    <property type="protein sequence ID" value="PIS09700.1"/>
    <property type="molecule type" value="Genomic_DNA"/>
</dbReference>
<organism evidence="1 2">
    <name type="scientific">Candidatus Beckwithbacteria bacterium CG10_big_fil_rev_8_21_14_0_10_34_10</name>
    <dbReference type="NCBI Taxonomy" id="1974495"/>
    <lineage>
        <taxon>Bacteria</taxon>
        <taxon>Candidatus Beckwithiibacteriota</taxon>
    </lineage>
</organism>
<name>A0A2H0WAK4_9BACT</name>
<evidence type="ECO:0000313" key="1">
    <source>
        <dbReference type="EMBL" id="PIS09700.1"/>
    </source>
</evidence>
<dbReference type="AlphaFoldDB" id="A0A2H0WAK4"/>
<accession>A0A2H0WAK4</accession>
<reference evidence="2" key="1">
    <citation type="submission" date="2017-09" db="EMBL/GenBank/DDBJ databases">
        <title>Depth-based differentiation of microbial function through sediment-hosted aquifers and enrichment of novel symbionts in the deep terrestrial subsurface.</title>
        <authorList>
            <person name="Probst A.J."/>
            <person name="Ladd B."/>
            <person name="Jarett J.K."/>
            <person name="Geller-Mcgrath D.E."/>
            <person name="Sieber C.M.K."/>
            <person name="Emerson J.B."/>
            <person name="Anantharaman K."/>
            <person name="Thomas B.C."/>
            <person name="Malmstrom R."/>
            <person name="Stieglmeier M."/>
            <person name="Klingl A."/>
            <person name="Woyke T."/>
            <person name="Ryan C.M."/>
            <person name="Banfield J.F."/>
        </authorList>
    </citation>
    <scope>NUCLEOTIDE SEQUENCE [LARGE SCALE GENOMIC DNA]</scope>
</reference>
<gene>
    <name evidence="1" type="ORF">COT75_00695</name>
</gene>